<dbReference type="PANTHER" id="PTHR33933">
    <property type="entry name" value="NUCLEOTIDYLTRANSFERASE"/>
    <property type="match status" value="1"/>
</dbReference>
<evidence type="ECO:0000259" key="1">
    <source>
        <dbReference type="Pfam" id="PF18765"/>
    </source>
</evidence>
<dbReference type="AlphaFoldDB" id="A0A1F7GTK1"/>
<proteinExistence type="predicted"/>
<dbReference type="InterPro" id="IPR041633">
    <property type="entry name" value="Polbeta"/>
</dbReference>
<dbReference type="InterPro" id="IPR052548">
    <property type="entry name" value="Type_VII_TA_antitoxin"/>
</dbReference>
<dbReference type="PANTHER" id="PTHR33933:SF1">
    <property type="entry name" value="PROTEIN ADENYLYLTRANSFERASE MNTA-RELATED"/>
    <property type="match status" value="1"/>
</dbReference>
<dbReference type="SUPFAM" id="SSF81301">
    <property type="entry name" value="Nucleotidyltransferase"/>
    <property type="match status" value="1"/>
</dbReference>
<dbReference type="Proteomes" id="UP000177026">
    <property type="component" value="Unassembled WGS sequence"/>
</dbReference>
<dbReference type="InterPro" id="IPR043519">
    <property type="entry name" value="NT_sf"/>
</dbReference>
<reference evidence="2 3" key="1">
    <citation type="journal article" date="2016" name="Nat. Commun.">
        <title>Thousands of microbial genomes shed light on interconnected biogeochemical processes in an aquifer system.</title>
        <authorList>
            <person name="Anantharaman K."/>
            <person name="Brown C.T."/>
            <person name="Hug L.A."/>
            <person name="Sharon I."/>
            <person name="Castelle C.J."/>
            <person name="Probst A.J."/>
            <person name="Thomas B.C."/>
            <person name="Singh A."/>
            <person name="Wilkins M.J."/>
            <person name="Karaoz U."/>
            <person name="Brodie E.L."/>
            <person name="Williams K.H."/>
            <person name="Hubbard S.S."/>
            <person name="Banfield J.F."/>
        </authorList>
    </citation>
    <scope>NUCLEOTIDE SEQUENCE [LARGE SCALE GENOMIC DNA]</scope>
</reference>
<gene>
    <name evidence="2" type="ORF">A2866_06755</name>
</gene>
<sequence>MAYKQLQNKIQTIVNQIVKKYHPEKIILFGSLVAGKTHKWSDADLVVVKSTNKKFSDRIGEVSSIVDHDLPIDFLVYTPNEFAKMSSSNYFMRDEILKKGKVLYEQ</sequence>
<dbReference type="Gene3D" id="3.30.460.10">
    <property type="entry name" value="Beta Polymerase, domain 2"/>
    <property type="match status" value="1"/>
</dbReference>
<dbReference type="EMBL" id="MFZI01000005">
    <property type="protein sequence ID" value="OGK22151.1"/>
    <property type="molecule type" value="Genomic_DNA"/>
</dbReference>
<dbReference type="Pfam" id="PF18765">
    <property type="entry name" value="Polbeta"/>
    <property type="match status" value="1"/>
</dbReference>
<protein>
    <recommendedName>
        <fullName evidence="1">Polymerase beta nucleotidyltransferase domain-containing protein</fullName>
    </recommendedName>
</protein>
<comment type="caution">
    <text evidence="2">The sequence shown here is derived from an EMBL/GenBank/DDBJ whole genome shotgun (WGS) entry which is preliminary data.</text>
</comment>
<dbReference type="CDD" id="cd05403">
    <property type="entry name" value="NT_KNTase_like"/>
    <property type="match status" value="1"/>
</dbReference>
<evidence type="ECO:0000313" key="2">
    <source>
        <dbReference type="EMBL" id="OGK22151.1"/>
    </source>
</evidence>
<name>A0A1F7GTK1_9BACT</name>
<accession>A0A1F7GTK1</accession>
<evidence type="ECO:0000313" key="3">
    <source>
        <dbReference type="Proteomes" id="UP000177026"/>
    </source>
</evidence>
<organism evidence="2 3">
    <name type="scientific">Candidatus Roizmanbacteria bacterium RIFCSPHIGHO2_01_FULL_39_8</name>
    <dbReference type="NCBI Taxonomy" id="1802033"/>
    <lineage>
        <taxon>Bacteria</taxon>
        <taxon>Candidatus Roizmaniibacteriota</taxon>
    </lineage>
</organism>
<feature type="domain" description="Polymerase beta nucleotidyltransferase" evidence="1">
    <location>
        <begin position="15"/>
        <end position="106"/>
    </location>
</feature>